<dbReference type="AlphaFoldDB" id="T1F6Y3"/>
<dbReference type="CDD" id="cd22755">
    <property type="entry name" value="OTU_CeDUB-like"/>
    <property type="match status" value="1"/>
</dbReference>
<feature type="region of interest" description="Disordered" evidence="1">
    <location>
        <begin position="1"/>
        <end position="20"/>
    </location>
</feature>
<dbReference type="RefSeq" id="XP_009018402.1">
    <property type="nucleotide sequence ID" value="XM_009020154.1"/>
</dbReference>
<dbReference type="CTD" id="20204582"/>
<dbReference type="PROSITE" id="PS50802">
    <property type="entry name" value="OTU"/>
    <property type="match status" value="1"/>
</dbReference>
<evidence type="ECO:0000256" key="1">
    <source>
        <dbReference type="SAM" id="MobiDB-lite"/>
    </source>
</evidence>
<dbReference type="OrthoDB" id="6137149at2759"/>
<dbReference type="EMBL" id="KB096633">
    <property type="protein sequence ID" value="ESO03254.1"/>
    <property type="molecule type" value="Genomic_DNA"/>
</dbReference>
<dbReference type="GO" id="GO:0004843">
    <property type="term" value="F:cysteine-type deubiquitinase activity"/>
    <property type="evidence" value="ECO:0000318"/>
    <property type="project" value="GO_Central"/>
</dbReference>
<accession>T1F6Y3</accession>
<organism evidence="4 5">
    <name type="scientific">Helobdella robusta</name>
    <name type="common">Californian leech</name>
    <dbReference type="NCBI Taxonomy" id="6412"/>
    <lineage>
        <taxon>Eukaryota</taxon>
        <taxon>Metazoa</taxon>
        <taxon>Spiralia</taxon>
        <taxon>Lophotrochozoa</taxon>
        <taxon>Annelida</taxon>
        <taxon>Clitellata</taxon>
        <taxon>Hirudinea</taxon>
        <taxon>Rhynchobdellida</taxon>
        <taxon>Glossiphoniidae</taxon>
        <taxon>Helobdella</taxon>
    </lineage>
</organism>
<dbReference type="InterPro" id="IPR038765">
    <property type="entry name" value="Papain-like_cys_pep_sf"/>
</dbReference>
<protein>
    <recommendedName>
        <fullName evidence="2">OTU domain-containing protein</fullName>
    </recommendedName>
</protein>
<evidence type="ECO:0000313" key="3">
    <source>
        <dbReference type="EMBL" id="ESO03254.1"/>
    </source>
</evidence>
<dbReference type="Proteomes" id="UP000015101">
    <property type="component" value="Unassembled WGS sequence"/>
</dbReference>
<dbReference type="InParanoid" id="T1F6Y3"/>
<name>T1F6Y3_HELRO</name>
<proteinExistence type="predicted"/>
<reference evidence="4" key="3">
    <citation type="submission" date="2015-06" db="UniProtKB">
        <authorList>
            <consortium name="EnsemblMetazoa"/>
        </authorList>
    </citation>
    <scope>IDENTIFICATION</scope>
</reference>
<dbReference type="Gene3D" id="3.90.70.80">
    <property type="match status" value="1"/>
</dbReference>
<dbReference type="STRING" id="6412.T1F6Y3"/>
<evidence type="ECO:0000313" key="5">
    <source>
        <dbReference type="Proteomes" id="UP000015101"/>
    </source>
</evidence>
<evidence type="ECO:0000259" key="2">
    <source>
        <dbReference type="PROSITE" id="PS50802"/>
    </source>
</evidence>
<reference evidence="3 5" key="2">
    <citation type="journal article" date="2013" name="Nature">
        <title>Insights into bilaterian evolution from three spiralian genomes.</title>
        <authorList>
            <person name="Simakov O."/>
            <person name="Marletaz F."/>
            <person name="Cho S.J."/>
            <person name="Edsinger-Gonzales E."/>
            <person name="Havlak P."/>
            <person name="Hellsten U."/>
            <person name="Kuo D.H."/>
            <person name="Larsson T."/>
            <person name="Lv J."/>
            <person name="Arendt D."/>
            <person name="Savage R."/>
            <person name="Osoegawa K."/>
            <person name="de Jong P."/>
            <person name="Grimwood J."/>
            <person name="Chapman J.A."/>
            <person name="Shapiro H."/>
            <person name="Aerts A."/>
            <person name="Otillar R.P."/>
            <person name="Terry A.Y."/>
            <person name="Boore J.L."/>
            <person name="Grigoriev I.V."/>
            <person name="Lindberg D.R."/>
            <person name="Seaver E.C."/>
            <person name="Weisblat D.A."/>
            <person name="Putnam N.H."/>
            <person name="Rokhsar D.S."/>
        </authorList>
    </citation>
    <scope>NUCLEOTIDE SEQUENCE</scope>
</reference>
<dbReference type="SUPFAM" id="SSF54001">
    <property type="entry name" value="Cysteine proteinases"/>
    <property type="match status" value="1"/>
</dbReference>
<dbReference type="GeneID" id="20204582"/>
<keyword evidence="5" id="KW-1185">Reference proteome</keyword>
<feature type="domain" description="OTU" evidence="2">
    <location>
        <begin position="112"/>
        <end position="263"/>
    </location>
</feature>
<dbReference type="EMBL" id="AMQM01004589">
    <property type="status" value="NOT_ANNOTATED_CDS"/>
    <property type="molecule type" value="Genomic_DNA"/>
</dbReference>
<dbReference type="InterPro" id="IPR050704">
    <property type="entry name" value="Peptidase_C85-like"/>
</dbReference>
<feature type="region of interest" description="Disordered" evidence="1">
    <location>
        <begin position="223"/>
        <end position="242"/>
    </location>
</feature>
<dbReference type="eggNOG" id="KOG1864">
    <property type="taxonomic scope" value="Eukaryota"/>
</dbReference>
<evidence type="ECO:0000313" key="4">
    <source>
        <dbReference type="EnsemblMetazoa" id="HelroP173533"/>
    </source>
</evidence>
<dbReference type="InterPro" id="IPR003323">
    <property type="entry name" value="OTU_dom"/>
</dbReference>
<dbReference type="EnsemblMetazoa" id="HelroT173533">
    <property type="protein sequence ID" value="HelroP173533"/>
    <property type="gene ID" value="HelroG173533"/>
</dbReference>
<feature type="compositionally biased region" description="Low complexity" evidence="1">
    <location>
        <begin position="228"/>
        <end position="242"/>
    </location>
</feature>
<dbReference type="OMA" id="EYHWQTF"/>
<dbReference type="PANTHER" id="PTHR12419">
    <property type="entry name" value="OTU DOMAIN CONTAINING PROTEIN"/>
    <property type="match status" value="1"/>
</dbReference>
<dbReference type="HOGENOM" id="CLU_1058763_0_0_1"/>
<dbReference type="Pfam" id="PF02338">
    <property type="entry name" value="OTU"/>
    <property type="match status" value="1"/>
</dbReference>
<sequence>MSKSDSSIESVQQSNTRLQDSFASRRRSFRNLITEITHSADHIKEMKMNIDRKRIKPTRLTNRDIEESILIFNPPSWRWQERKAEELDLTIDRILWRTKSPWHIVTIDTPPKHCEQVAGDGNCLFRSFSFWITGSEDAHLAVRELIIRELASNPRTYLSQTSHTSFESYIRETGMHQEGVWGSEIEIFVAATLLNTPIAVFAAFGDRQLWQVFRPYAKVTGHNNNGVTSRNRNSSLTSSGTNEPTTMLYLHNSSNHFEPVLDV</sequence>
<dbReference type="KEGG" id="hro:HELRODRAFT_173533"/>
<gene>
    <name evidence="4" type="primary">20204582</name>
    <name evidence="3" type="ORF">HELRODRAFT_173533</name>
</gene>
<dbReference type="PANTHER" id="PTHR12419:SF7">
    <property type="entry name" value="OTU DOMAIN-CONTAINING PROTEIN 3"/>
    <property type="match status" value="1"/>
</dbReference>
<reference evidence="5" key="1">
    <citation type="submission" date="2012-12" db="EMBL/GenBank/DDBJ databases">
        <authorList>
            <person name="Hellsten U."/>
            <person name="Grimwood J."/>
            <person name="Chapman J.A."/>
            <person name="Shapiro H."/>
            <person name="Aerts A."/>
            <person name="Otillar R.P."/>
            <person name="Terry A.Y."/>
            <person name="Boore J.L."/>
            <person name="Simakov O."/>
            <person name="Marletaz F."/>
            <person name="Cho S.-J."/>
            <person name="Edsinger-Gonzales E."/>
            <person name="Havlak P."/>
            <person name="Kuo D.-H."/>
            <person name="Larsson T."/>
            <person name="Lv J."/>
            <person name="Arendt D."/>
            <person name="Savage R."/>
            <person name="Osoegawa K."/>
            <person name="de Jong P."/>
            <person name="Lindberg D.R."/>
            <person name="Seaver E.C."/>
            <person name="Weisblat D.A."/>
            <person name="Putnam N.H."/>
            <person name="Grigoriev I.V."/>
            <person name="Rokhsar D.S."/>
        </authorList>
    </citation>
    <scope>NUCLEOTIDE SEQUENCE</scope>
</reference>